<keyword evidence="1" id="KW-1133">Transmembrane helix</keyword>
<accession>A0A5D2S027</accession>
<proteinExistence type="predicted"/>
<keyword evidence="4" id="KW-1185">Reference proteome</keyword>
<name>A0A5D2S027_GOSMU</name>
<feature type="signal peptide" evidence="2">
    <location>
        <begin position="1"/>
        <end position="21"/>
    </location>
</feature>
<evidence type="ECO:0000313" key="3">
    <source>
        <dbReference type="EMBL" id="TYI45640.1"/>
    </source>
</evidence>
<dbReference type="Proteomes" id="UP000323597">
    <property type="component" value="Chromosome D13"/>
</dbReference>
<keyword evidence="2" id="KW-0732">Signal</keyword>
<sequence>FFNPTCTWFCAFCSALPLCLSKEEAYFFFCWPFHFPFFLMLNWLLLINCFIPFFSQGYAELNFLATIIPGQGRDIFVFWWPFLFPSFLSLNWLLLINCFIALFSQGSAELDFLATIIPVYNIDNQKEKSAGAFRESNSGPLAPKARIIPLDQMPNV</sequence>
<organism evidence="3 4">
    <name type="scientific">Gossypium mustelinum</name>
    <name type="common">Cotton</name>
    <name type="synonym">Gossypium caicoense</name>
    <dbReference type="NCBI Taxonomy" id="34275"/>
    <lineage>
        <taxon>Eukaryota</taxon>
        <taxon>Viridiplantae</taxon>
        <taxon>Streptophyta</taxon>
        <taxon>Embryophyta</taxon>
        <taxon>Tracheophyta</taxon>
        <taxon>Spermatophyta</taxon>
        <taxon>Magnoliopsida</taxon>
        <taxon>eudicotyledons</taxon>
        <taxon>Gunneridae</taxon>
        <taxon>Pentapetalae</taxon>
        <taxon>rosids</taxon>
        <taxon>malvids</taxon>
        <taxon>Malvales</taxon>
        <taxon>Malvaceae</taxon>
        <taxon>Malvoideae</taxon>
        <taxon>Gossypium</taxon>
    </lineage>
</organism>
<evidence type="ECO:0000313" key="4">
    <source>
        <dbReference type="Proteomes" id="UP000323597"/>
    </source>
</evidence>
<evidence type="ECO:0000256" key="1">
    <source>
        <dbReference type="SAM" id="Phobius"/>
    </source>
</evidence>
<feature type="transmembrane region" description="Helical" evidence="1">
    <location>
        <begin position="75"/>
        <end position="103"/>
    </location>
</feature>
<dbReference type="AlphaFoldDB" id="A0A5D2S027"/>
<reference evidence="3 4" key="1">
    <citation type="submission" date="2019-07" db="EMBL/GenBank/DDBJ databases">
        <title>WGS assembly of Gossypium mustelinum.</title>
        <authorList>
            <person name="Chen Z.J."/>
            <person name="Sreedasyam A."/>
            <person name="Ando A."/>
            <person name="Song Q."/>
            <person name="De L."/>
            <person name="Hulse-Kemp A."/>
            <person name="Ding M."/>
            <person name="Ye W."/>
            <person name="Kirkbride R."/>
            <person name="Jenkins J."/>
            <person name="Plott C."/>
            <person name="Lovell J."/>
            <person name="Lin Y.-M."/>
            <person name="Vaughn R."/>
            <person name="Liu B."/>
            <person name="Li W."/>
            <person name="Simpson S."/>
            <person name="Scheffler B."/>
            <person name="Saski C."/>
            <person name="Grover C."/>
            <person name="Hu G."/>
            <person name="Conover J."/>
            <person name="Carlson J."/>
            <person name="Shu S."/>
            <person name="Boston L."/>
            <person name="Williams M."/>
            <person name="Peterson D."/>
            <person name="Mcgee K."/>
            <person name="Jones D."/>
            <person name="Wendel J."/>
            <person name="Stelly D."/>
            <person name="Grimwood J."/>
            <person name="Schmutz J."/>
        </authorList>
    </citation>
    <scope>NUCLEOTIDE SEQUENCE [LARGE SCALE GENOMIC DNA]</scope>
    <source>
        <strain evidence="3">1408120.09</strain>
    </source>
</reference>
<feature type="chain" id="PRO_5022835367" evidence="2">
    <location>
        <begin position="22"/>
        <end position="156"/>
    </location>
</feature>
<keyword evidence="1" id="KW-0472">Membrane</keyword>
<feature type="non-terminal residue" evidence="3">
    <location>
        <position position="1"/>
    </location>
</feature>
<gene>
    <name evidence="3" type="ORF">E1A91_D13G052200v1</name>
</gene>
<keyword evidence="1" id="KW-0812">Transmembrane</keyword>
<dbReference type="EMBL" id="CM017661">
    <property type="protein sequence ID" value="TYI45640.1"/>
    <property type="molecule type" value="Genomic_DNA"/>
</dbReference>
<feature type="transmembrane region" description="Helical" evidence="1">
    <location>
        <begin position="31"/>
        <end position="54"/>
    </location>
</feature>
<evidence type="ECO:0000256" key="2">
    <source>
        <dbReference type="SAM" id="SignalP"/>
    </source>
</evidence>
<protein>
    <submittedName>
        <fullName evidence="3">Uncharacterized protein</fullName>
    </submittedName>
</protein>